<keyword evidence="2" id="KW-1185">Reference proteome</keyword>
<protein>
    <submittedName>
        <fullName evidence="1">Uncharacterized protein</fullName>
    </submittedName>
</protein>
<evidence type="ECO:0000313" key="1">
    <source>
        <dbReference type="EMBL" id="KAK3064845.1"/>
    </source>
</evidence>
<dbReference type="EMBL" id="JAWDJW010006414">
    <property type="protein sequence ID" value="KAK3064845.1"/>
    <property type="molecule type" value="Genomic_DNA"/>
</dbReference>
<evidence type="ECO:0000313" key="2">
    <source>
        <dbReference type="Proteomes" id="UP001186974"/>
    </source>
</evidence>
<organism evidence="1 2">
    <name type="scientific">Coniosporium uncinatum</name>
    <dbReference type="NCBI Taxonomy" id="93489"/>
    <lineage>
        <taxon>Eukaryota</taxon>
        <taxon>Fungi</taxon>
        <taxon>Dikarya</taxon>
        <taxon>Ascomycota</taxon>
        <taxon>Pezizomycotina</taxon>
        <taxon>Dothideomycetes</taxon>
        <taxon>Dothideomycetes incertae sedis</taxon>
        <taxon>Coniosporium</taxon>
    </lineage>
</organism>
<dbReference type="Proteomes" id="UP001186974">
    <property type="component" value="Unassembled WGS sequence"/>
</dbReference>
<accession>A0ACC3DBH3</accession>
<gene>
    <name evidence="1" type="ORF">LTS18_003414</name>
</gene>
<comment type="caution">
    <text evidence="1">The sequence shown here is derived from an EMBL/GenBank/DDBJ whole genome shotgun (WGS) entry which is preliminary data.</text>
</comment>
<reference evidence="1" key="1">
    <citation type="submission" date="2024-09" db="EMBL/GenBank/DDBJ databases">
        <title>Black Yeasts Isolated from many extreme environments.</title>
        <authorList>
            <person name="Coleine C."/>
            <person name="Stajich J.E."/>
            <person name="Selbmann L."/>
        </authorList>
    </citation>
    <scope>NUCLEOTIDE SEQUENCE</scope>
    <source>
        <strain evidence="1">CCFEE 5737</strain>
    </source>
</reference>
<proteinExistence type="predicted"/>
<sequence>MINPDAGNFGGKTGFIFTGTGLITAVIGFFLFPETTVSRNNLPKPRLRILTKQFRGIPFEKLDELYADRLPPCKFRQAFLDNPNVTRPEADMAARGSKVTEILEHRHAEKRANNDSY</sequence>
<name>A0ACC3DBH3_9PEZI</name>